<comment type="catalytic activity">
    <reaction evidence="5 6">
        <text>a 2'-deoxyribonucleoside 5'-diphosphate + [thioredoxin]-disulfide + H2O = a ribonucleoside 5'-diphosphate + [thioredoxin]-dithiol</text>
        <dbReference type="Rhea" id="RHEA:23252"/>
        <dbReference type="Rhea" id="RHEA-COMP:10698"/>
        <dbReference type="Rhea" id="RHEA-COMP:10700"/>
        <dbReference type="ChEBI" id="CHEBI:15377"/>
        <dbReference type="ChEBI" id="CHEBI:29950"/>
        <dbReference type="ChEBI" id="CHEBI:50058"/>
        <dbReference type="ChEBI" id="CHEBI:57930"/>
        <dbReference type="ChEBI" id="CHEBI:73316"/>
        <dbReference type="EC" id="1.17.4.1"/>
    </reaction>
</comment>
<evidence type="ECO:0000256" key="6">
    <source>
        <dbReference type="RuleBase" id="RU003410"/>
    </source>
</evidence>
<feature type="compositionally biased region" description="Polar residues" evidence="7">
    <location>
        <begin position="431"/>
        <end position="447"/>
    </location>
</feature>
<dbReference type="SUPFAM" id="SSF48168">
    <property type="entry name" value="R1 subunit of ribonucleotide reductase, N-terminal domain"/>
    <property type="match status" value="1"/>
</dbReference>
<dbReference type="Pfam" id="PF00317">
    <property type="entry name" value="Ribonuc_red_lgN"/>
    <property type="match status" value="1"/>
</dbReference>
<dbReference type="EC" id="1.17.4.1" evidence="2 6"/>
<evidence type="ECO:0000256" key="1">
    <source>
        <dbReference type="ARBA" id="ARBA00010406"/>
    </source>
</evidence>
<evidence type="ECO:0000256" key="7">
    <source>
        <dbReference type="SAM" id="MobiDB-lite"/>
    </source>
</evidence>
<comment type="similarity">
    <text evidence="1 6">Belongs to the ribonucleoside diphosphate reductase large chain family.</text>
</comment>
<keyword evidence="3 6" id="KW-0560">Oxidoreductase</keyword>
<dbReference type="GO" id="GO:0005524">
    <property type="term" value="F:ATP binding"/>
    <property type="evidence" value="ECO:0007669"/>
    <property type="project" value="InterPro"/>
</dbReference>
<dbReference type="InterPro" id="IPR039718">
    <property type="entry name" value="Rrm1"/>
</dbReference>
<accession>A0A918QWE7</accession>
<comment type="function">
    <text evidence="6">Provides the precursors necessary for DNA synthesis. Catalyzes the biosynthesis of deoxyribonucleotides from the corresponding ribonucleotides.</text>
</comment>
<sequence>MTAPVTMVPADPAAAAQQDTDGPGAVLLRTLTELTADLPDADPGRVAAAALRGRSARADETELRELATEAAAGLIPEDPAYSRLAARLLTLGIRAEAASQGVTSFTGSVAVGHREGLIADRTAAFVRRHARRLDALIDPRADDRFGYFGLRTLHSRYLLRHPLTRKVIETPQHFLLRVAAGLAEDDTPRSADEVAALYGLMSRLDYLPSSPTLFNSGTRHPQMSSCYLLDSPRDELDSIYERYHHIARLSQHAGGIGIAYSRVRSRGTLIRGTNGHSGGIVPFLKTLDASVAAVNQGGRRKGAAAVYLETWHADVEEFLELRDSTGEDARRTHHLNLAHWVPDEFMRRVEADDEWSLFSPSDVPELVDLWGEEFDAAYREAERGGLARRTLPARDLYGRMMRMLAQTGNGWMTLRTPPTAPPTRRPCRAASSTPPTSARRSWRSPTTGRRRCATWGR</sequence>
<dbReference type="EMBL" id="BMWH01000003">
    <property type="protein sequence ID" value="GGZ75820.1"/>
    <property type="molecule type" value="Genomic_DNA"/>
</dbReference>
<evidence type="ECO:0000313" key="10">
    <source>
        <dbReference type="EMBL" id="GGZ75820.1"/>
    </source>
</evidence>
<protein>
    <recommendedName>
        <fullName evidence="2 6">Ribonucleoside-diphosphate reductase</fullName>
        <ecNumber evidence="2 6">1.17.4.1</ecNumber>
    </recommendedName>
</protein>
<dbReference type="GO" id="GO:0009263">
    <property type="term" value="P:deoxyribonucleotide biosynthetic process"/>
    <property type="evidence" value="ECO:0007669"/>
    <property type="project" value="UniProtKB-KW"/>
</dbReference>
<evidence type="ECO:0000259" key="8">
    <source>
        <dbReference type="Pfam" id="PF00317"/>
    </source>
</evidence>
<dbReference type="PANTHER" id="PTHR11573">
    <property type="entry name" value="RIBONUCLEOSIDE-DIPHOSPHATE REDUCTASE LARGE CHAIN"/>
    <property type="match status" value="1"/>
</dbReference>
<dbReference type="Gene3D" id="3.20.70.20">
    <property type="match status" value="1"/>
</dbReference>
<dbReference type="InterPro" id="IPR013509">
    <property type="entry name" value="RNR_lsu_N"/>
</dbReference>
<evidence type="ECO:0000256" key="2">
    <source>
        <dbReference type="ARBA" id="ARBA00012274"/>
    </source>
</evidence>
<keyword evidence="4 6" id="KW-0215">Deoxyribonucleotide synthesis</keyword>
<feature type="domain" description="Ribonucleotide reductase large subunit N-terminal" evidence="8">
    <location>
        <begin position="144"/>
        <end position="220"/>
    </location>
</feature>
<dbReference type="GO" id="GO:0004748">
    <property type="term" value="F:ribonucleoside-diphosphate reductase activity, thioredoxin disulfide as acceptor"/>
    <property type="evidence" value="ECO:0007669"/>
    <property type="project" value="UniProtKB-EC"/>
</dbReference>
<feature type="domain" description="Ribonucleotide reductase large subunit C-terminal" evidence="9">
    <location>
        <begin position="224"/>
        <end position="414"/>
    </location>
</feature>
<evidence type="ECO:0000256" key="5">
    <source>
        <dbReference type="ARBA" id="ARBA00047754"/>
    </source>
</evidence>
<name>A0A918QWE7_9ACTN</name>
<evidence type="ECO:0000313" key="11">
    <source>
        <dbReference type="Proteomes" id="UP000623010"/>
    </source>
</evidence>
<reference evidence="10" key="1">
    <citation type="journal article" date="2014" name="Int. J. Syst. Evol. Microbiol.">
        <title>Complete genome sequence of Corynebacterium casei LMG S-19264T (=DSM 44701T), isolated from a smear-ripened cheese.</title>
        <authorList>
            <consortium name="US DOE Joint Genome Institute (JGI-PGF)"/>
            <person name="Walter F."/>
            <person name="Albersmeier A."/>
            <person name="Kalinowski J."/>
            <person name="Ruckert C."/>
        </authorList>
    </citation>
    <scope>NUCLEOTIDE SEQUENCE</scope>
    <source>
        <strain evidence="10">JCM 5016</strain>
    </source>
</reference>
<dbReference type="GO" id="GO:0005971">
    <property type="term" value="C:ribonucleoside-diphosphate reductase complex"/>
    <property type="evidence" value="ECO:0007669"/>
    <property type="project" value="TreeGrafter"/>
</dbReference>
<proteinExistence type="inferred from homology"/>
<dbReference type="Pfam" id="PF02867">
    <property type="entry name" value="Ribonuc_red_lgC"/>
    <property type="match status" value="1"/>
</dbReference>
<feature type="region of interest" description="Disordered" evidence="7">
    <location>
        <begin position="411"/>
        <end position="457"/>
    </location>
</feature>
<feature type="region of interest" description="Disordered" evidence="7">
    <location>
        <begin position="1"/>
        <end position="20"/>
    </location>
</feature>
<comment type="caution">
    <text evidence="10">The sequence shown here is derived from an EMBL/GenBank/DDBJ whole genome shotgun (WGS) entry which is preliminary data.</text>
</comment>
<dbReference type="SUPFAM" id="SSF51998">
    <property type="entry name" value="PFL-like glycyl radical enzymes"/>
    <property type="match status" value="1"/>
</dbReference>
<feature type="compositionally biased region" description="Basic residues" evidence="7">
    <location>
        <begin position="448"/>
        <end position="457"/>
    </location>
</feature>
<reference evidence="10" key="2">
    <citation type="submission" date="2020-09" db="EMBL/GenBank/DDBJ databases">
        <authorList>
            <person name="Sun Q."/>
            <person name="Ohkuma M."/>
        </authorList>
    </citation>
    <scope>NUCLEOTIDE SEQUENCE</scope>
    <source>
        <strain evidence="10">JCM 5016</strain>
    </source>
</reference>
<keyword evidence="11" id="KW-1185">Reference proteome</keyword>
<dbReference type="PANTHER" id="PTHR11573:SF6">
    <property type="entry name" value="RIBONUCLEOSIDE-DIPHOSPHATE REDUCTASE LARGE SUBUNIT"/>
    <property type="match status" value="1"/>
</dbReference>
<organism evidence="10 11">
    <name type="scientific">Streptomyces echinoruber</name>
    <dbReference type="NCBI Taxonomy" id="68898"/>
    <lineage>
        <taxon>Bacteria</taxon>
        <taxon>Bacillati</taxon>
        <taxon>Actinomycetota</taxon>
        <taxon>Actinomycetes</taxon>
        <taxon>Kitasatosporales</taxon>
        <taxon>Streptomycetaceae</taxon>
        <taxon>Streptomyces</taxon>
    </lineage>
</organism>
<evidence type="ECO:0000256" key="3">
    <source>
        <dbReference type="ARBA" id="ARBA00023002"/>
    </source>
</evidence>
<gene>
    <name evidence="10" type="ORF">GCM10010389_11690</name>
</gene>
<evidence type="ECO:0000256" key="4">
    <source>
        <dbReference type="ARBA" id="ARBA00023116"/>
    </source>
</evidence>
<dbReference type="InterPro" id="IPR008926">
    <property type="entry name" value="RNR_R1-su_N"/>
</dbReference>
<dbReference type="AlphaFoldDB" id="A0A918QWE7"/>
<evidence type="ECO:0000259" key="9">
    <source>
        <dbReference type="Pfam" id="PF02867"/>
    </source>
</evidence>
<dbReference type="InterPro" id="IPR000788">
    <property type="entry name" value="RNR_lg_C"/>
</dbReference>
<dbReference type="Proteomes" id="UP000623010">
    <property type="component" value="Unassembled WGS sequence"/>
</dbReference>